<comment type="similarity">
    <text evidence="2">Belongs to the polysaccharide deacetylase family.</text>
</comment>
<dbReference type="EMBL" id="AP009384">
    <property type="protein sequence ID" value="BAF87633.1"/>
    <property type="molecule type" value="Genomic_DNA"/>
</dbReference>
<gene>
    <name evidence="6" type="ordered locus">AZC_1635</name>
</gene>
<dbReference type="SUPFAM" id="SSF88713">
    <property type="entry name" value="Glycoside hydrolase/deacetylase"/>
    <property type="match status" value="1"/>
</dbReference>
<evidence type="ECO:0000313" key="6">
    <source>
        <dbReference type="EMBL" id="BAF87633.1"/>
    </source>
</evidence>
<proteinExistence type="inferred from homology"/>
<dbReference type="PROSITE" id="PS51677">
    <property type="entry name" value="NODB"/>
    <property type="match status" value="1"/>
</dbReference>
<dbReference type="HOGENOM" id="CLU_029940_0_0_5"/>
<dbReference type="Proteomes" id="UP000000270">
    <property type="component" value="Chromosome"/>
</dbReference>
<sequence>MNRQWTLPHRTRSLAATEKRMRERDLMGYGGRPPAIVWPNGARVAVSLVVNFEEGAELAVGDGDAASERIGEVLSVVAPGRRDFGQEEIFAYGTRVGLWRFLDAFDRHERQATFYMCGRAVERLPALAAEIVARGHEPACHGWLWRPHADFTDAAEERASLVRCIDVIRDTTGQRPLGFCCRGSQSPHTRALLGELGFLYDSNGFDDDLPYWSAAADGRILVVPYAFDTNDMKFFHPNGFVEPGQFVRYIEAALGTLVEEAGRGRSSLLNIGLHLRICGRPARFAAVEGILSALRSLGDRVWVARRDEIARHWLSATARIGTD</sequence>
<evidence type="ECO:0000256" key="4">
    <source>
        <dbReference type="ARBA" id="ARBA00032976"/>
    </source>
</evidence>
<organism evidence="6 7">
    <name type="scientific">Azorhizobium caulinodans (strain ATCC 43989 / DSM 5975 / JCM 20966 / LMG 6465 / NBRC 14845 / NCIMB 13405 / ORS 571)</name>
    <dbReference type="NCBI Taxonomy" id="438753"/>
    <lineage>
        <taxon>Bacteria</taxon>
        <taxon>Pseudomonadati</taxon>
        <taxon>Pseudomonadota</taxon>
        <taxon>Alphaproteobacteria</taxon>
        <taxon>Hyphomicrobiales</taxon>
        <taxon>Xanthobacteraceae</taxon>
        <taxon>Azorhizobium</taxon>
    </lineage>
</organism>
<protein>
    <recommendedName>
        <fullName evidence="3">Chitooligosaccharide deacetylase</fullName>
    </recommendedName>
    <alternativeName>
        <fullName evidence="4">Nodulation protein B</fullName>
    </alternativeName>
</protein>
<reference evidence="6 7" key="3">
    <citation type="journal article" date="2008" name="BMC Genomics">
        <title>The genome of the versatile nitrogen fixer Azorhizobium caulinodans ORS571.</title>
        <authorList>
            <person name="Lee KB."/>
            <person name="Backer P.D."/>
            <person name="Aono T."/>
            <person name="Liu CT."/>
            <person name="Suzuki S."/>
            <person name="Suzuki T."/>
            <person name="Kaneko T."/>
            <person name="Yamada M."/>
            <person name="Tabata S."/>
            <person name="Kupfer D.M."/>
            <person name="Najar F.Z."/>
            <person name="Wiley G.B."/>
            <person name="Roe B."/>
            <person name="Binnewies T.T."/>
            <person name="Ussery D.W."/>
            <person name="D'Haeze W."/>
            <person name="Herder J.D."/>
            <person name="Gevers D."/>
            <person name="Vereecke D."/>
            <person name="Holsters M."/>
            <person name="Oyaizu H."/>
        </authorList>
    </citation>
    <scope>NUCLEOTIDE SEQUENCE [LARGE SCALE GENOMIC DNA]</scope>
    <source>
        <strain evidence="7">ATCC 43989 / DSM 5975 / JCM 20966 / LMG 6465 / NBRC 14845 / NCIMB 13405 / ORS 571</strain>
    </source>
</reference>
<accession>A8I3N4</accession>
<evidence type="ECO:0000256" key="1">
    <source>
        <dbReference type="ARBA" id="ARBA00003236"/>
    </source>
</evidence>
<dbReference type="GO" id="GO:0016810">
    <property type="term" value="F:hydrolase activity, acting on carbon-nitrogen (but not peptide) bonds"/>
    <property type="evidence" value="ECO:0007669"/>
    <property type="project" value="InterPro"/>
</dbReference>
<dbReference type="PANTHER" id="PTHR43123:SF1">
    <property type="entry name" value="POLYSACCHARIDE DEACETYLASE-RELATED"/>
    <property type="match status" value="1"/>
</dbReference>
<dbReference type="AlphaFoldDB" id="A8I3N4"/>
<feature type="domain" description="NodB homology" evidence="5">
    <location>
        <begin position="82"/>
        <end position="302"/>
    </location>
</feature>
<evidence type="ECO:0000256" key="2">
    <source>
        <dbReference type="ARBA" id="ARBA00010973"/>
    </source>
</evidence>
<keyword evidence="7" id="KW-1185">Reference proteome</keyword>
<dbReference type="eggNOG" id="COG0726">
    <property type="taxonomic scope" value="Bacteria"/>
</dbReference>
<dbReference type="Gene3D" id="3.20.20.370">
    <property type="entry name" value="Glycoside hydrolase/deacetylase"/>
    <property type="match status" value="1"/>
</dbReference>
<reference evidence="7" key="2">
    <citation type="submission" date="2007-04" db="EMBL/GenBank/DDBJ databases">
        <title>Complete genome sequence of the nitrogen-fixing bacterium Azorhizobium caulinodans ORS571.</title>
        <authorList>
            <person name="Lee K.B."/>
            <person name="Backer P.D."/>
            <person name="Aono T."/>
            <person name="Liu C.T."/>
            <person name="Suzuki S."/>
            <person name="Suzuki T."/>
            <person name="Kaneko T."/>
            <person name="Yamada M."/>
            <person name="Tabata S."/>
            <person name="Kupfer D.M."/>
            <person name="Najar F.Z."/>
            <person name="Wiley G.B."/>
            <person name="Roe B."/>
            <person name="Binnewies T."/>
            <person name="Ussery D."/>
            <person name="Vereecke D."/>
            <person name="Gevers D."/>
            <person name="Holsters M."/>
            <person name="Oyaizu H."/>
        </authorList>
    </citation>
    <scope>NUCLEOTIDE SEQUENCE [LARGE SCALE GENOMIC DNA]</scope>
    <source>
        <strain evidence="7">ATCC 43989 / DSM 5975 / JCM 20966 / LMG 6465 / NBRC 14845 / NCIMB 13405 / ORS 571</strain>
    </source>
</reference>
<dbReference type="CDD" id="cd10977">
    <property type="entry name" value="CE4_PuuE_SpCDA1"/>
    <property type="match status" value="1"/>
</dbReference>
<evidence type="ECO:0000313" key="7">
    <source>
        <dbReference type="Proteomes" id="UP000000270"/>
    </source>
</evidence>
<reference evidence="6 7" key="1">
    <citation type="journal article" date="2007" name="Appl. Environ. Microbiol.">
        <title>Rhizobial factors required for stem nodule maturation and maintenance in Sesbania rostrata-Azorhizobium caulinodans ORS571 symbiosis.</title>
        <authorList>
            <person name="Suzuki S."/>
            <person name="Aono T."/>
            <person name="Lee KB."/>
            <person name="Suzuki T."/>
            <person name="Liu CT."/>
            <person name="Miwa H."/>
            <person name="Wakao S."/>
            <person name="Iki T."/>
            <person name="Oyaizu H."/>
        </authorList>
    </citation>
    <scope>NUCLEOTIDE SEQUENCE [LARGE SCALE GENOMIC DNA]</scope>
    <source>
        <strain evidence="7">ATCC 43989 / DSM 5975 / JCM 20966 / LMG 6465 / NBRC 14845 / NCIMB 13405 / ORS 571</strain>
    </source>
</reference>
<dbReference type="InterPro" id="IPR011330">
    <property type="entry name" value="Glyco_hydro/deAcase_b/a-brl"/>
</dbReference>
<dbReference type="InterPro" id="IPR002509">
    <property type="entry name" value="NODB_dom"/>
</dbReference>
<dbReference type="PANTHER" id="PTHR43123">
    <property type="entry name" value="POLYSACCHARIDE DEACETYLASE-RELATED"/>
    <property type="match status" value="1"/>
</dbReference>
<name>A8I3N4_AZOC5</name>
<comment type="function">
    <text evidence="1">Is involved in generating a small heat-stable compound (Nod), an acylated oligomer of N-acetylglucosamine, that stimulates mitosis in various plant protoplasts.</text>
</comment>
<reference evidence="6 7" key="6">
    <citation type="journal article" date="2011" name="Appl. Environ. Microbiol.">
        <title>Involvement of the azorhizobial chromosome partition gene (parA) in the onset of bacteroid differentiation during Sesbania rostrata stem nodule development.</title>
        <authorList>
            <person name="Liu CT."/>
            <person name="Lee KB."/>
            <person name="Wang YS."/>
            <person name="Peng MH."/>
            <person name="Lee KT."/>
            <person name="Suzuki S."/>
            <person name="Suzuki T."/>
            <person name="Oyaizu H."/>
        </authorList>
    </citation>
    <scope>NUCLEOTIDE SEQUENCE [LARGE SCALE GENOMIC DNA]</scope>
    <source>
        <strain evidence="7">ATCC 43989 / DSM 5975 / JCM 20966 / LMG 6465 / NBRC 14845 / NCIMB 13405 / ORS 571</strain>
    </source>
</reference>
<evidence type="ECO:0000259" key="5">
    <source>
        <dbReference type="PROSITE" id="PS51677"/>
    </source>
</evidence>
<dbReference type="STRING" id="438753.AZC_1635"/>
<dbReference type="InterPro" id="IPR017625">
    <property type="entry name" value="PuuE"/>
</dbReference>
<evidence type="ECO:0000256" key="3">
    <source>
        <dbReference type="ARBA" id="ARBA00020071"/>
    </source>
</evidence>
<reference evidence="6 7" key="4">
    <citation type="journal article" date="2009" name="Appl. Environ. Microbiol.">
        <title>Comparative genome-wide transcriptional profiling of Azorhizobium caulinodans ORS571 grown under free-living and symbiotic conditions.</title>
        <authorList>
            <person name="Tsukada S."/>
            <person name="Aono T."/>
            <person name="Akiba N."/>
            <person name="Lee KB."/>
            <person name="Liu CT."/>
            <person name="Toyazaki H."/>
            <person name="Oyaizu H."/>
        </authorList>
    </citation>
    <scope>NUCLEOTIDE SEQUENCE [LARGE SCALE GENOMIC DNA]</scope>
    <source>
        <strain evidence="7">ATCC 43989 / DSM 5975 / JCM 20966 / LMG 6465 / NBRC 14845 / NCIMB 13405 / ORS 571</strain>
    </source>
</reference>
<reference evidence="6 7" key="5">
    <citation type="journal article" date="2010" name="Appl. Environ. Microbiol.">
        <title>phrR-like gene praR of Azorhizobium caulinodans ORS571 is essential for symbiosis with Sesbania rostrata and is involved in expression of reb genes.</title>
        <authorList>
            <person name="Akiba N."/>
            <person name="Aono T."/>
            <person name="Toyazaki H."/>
            <person name="Sato S."/>
            <person name="Oyaizu H."/>
        </authorList>
    </citation>
    <scope>NUCLEOTIDE SEQUENCE [LARGE SCALE GENOMIC DNA]</scope>
    <source>
        <strain evidence="7">ATCC 43989 / DSM 5975 / JCM 20966 / LMG 6465 / NBRC 14845 / NCIMB 13405 / ORS 571</strain>
    </source>
</reference>
<dbReference type="Pfam" id="PF01522">
    <property type="entry name" value="Polysacc_deac_1"/>
    <property type="match status" value="1"/>
</dbReference>
<dbReference type="KEGG" id="azc:AZC_1635"/>
<dbReference type="GO" id="GO:0005975">
    <property type="term" value="P:carbohydrate metabolic process"/>
    <property type="evidence" value="ECO:0007669"/>
    <property type="project" value="InterPro"/>
</dbReference>